<dbReference type="GO" id="GO:0007165">
    <property type="term" value="P:signal transduction"/>
    <property type="evidence" value="ECO:0007669"/>
    <property type="project" value="UniProtKB-KW"/>
</dbReference>
<comment type="function">
    <text evidence="8">Gustatory receptor which mediates acceptance or avoidance behavior, depending on its substrates.</text>
</comment>
<feature type="transmembrane region" description="Helical" evidence="8">
    <location>
        <begin position="63"/>
        <end position="89"/>
    </location>
</feature>
<proteinExistence type="inferred from homology"/>
<dbReference type="GO" id="GO:0030424">
    <property type="term" value="C:axon"/>
    <property type="evidence" value="ECO:0007669"/>
    <property type="project" value="TreeGrafter"/>
</dbReference>
<evidence type="ECO:0000256" key="2">
    <source>
        <dbReference type="ARBA" id="ARBA00022475"/>
    </source>
</evidence>
<evidence type="ECO:0000313" key="9">
    <source>
        <dbReference type="EMBL" id="CAD7078436.1"/>
    </source>
</evidence>
<evidence type="ECO:0000256" key="5">
    <source>
        <dbReference type="ARBA" id="ARBA00023136"/>
    </source>
</evidence>
<keyword evidence="5 8" id="KW-0472">Membrane</keyword>
<feature type="transmembrane region" description="Helical" evidence="8">
    <location>
        <begin position="293"/>
        <end position="316"/>
    </location>
</feature>
<evidence type="ECO:0000256" key="1">
    <source>
        <dbReference type="ARBA" id="ARBA00004651"/>
    </source>
</evidence>
<feature type="transmembrane region" description="Helical" evidence="8">
    <location>
        <begin position="158"/>
        <end position="180"/>
    </location>
</feature>
<feature type="transmembrane region" description="Helical" evidence="8">
    <location>
        <begin position="400"/>
        <end position="420"/>
    </location>
</feature>
<evidence type="ECO:0000313" key="10">
    <source>
        <dbReference type="Proteomes" id="UP000594454"/>
    </source>
</evidence>
<keyword evidence="3 8" id="KW-0812">Transmembrane</keyword>
<dbReference type="GO" id="GO:0008049">
    <property type="term" value="P:male courtship behavior"/>
    <property type="evidence" value="ECO:0007669"/>
    <property type="project" value="TreeGrafter"/>
</dbReference>
<dbReference type="GO" id="GO:0050909">
    <property type="term" value="P:sensory perception of taste"/>
    <property type="evidence" value="ECO:0007669"/>
    <property type="project" value="InterPro"/>
</dbReference>
<sequence length="450" mass="50807">MAKVKQLKDVNNVIRNKFNLEERAFSSFKSFFIICEIFCTVPAYIHVELDPTKSLPESKCSAIGLLTVVHVIWCGAVLICILVSTYFQYTEFDTVMPIIQRALYISEYISNALNVLIATVGCYRNRKLYKKFFDRIIEVDLKLQSLRITQGFQLITRLLRILIAEIAVFFAFVLFVDFMYNDINGTAFLRSSTVYTIPNMLSLLSLAQYRLLLFMIQIRFNKINVVLGKKAGPNMMAKNAKHHNGGSDAIFQTLSYGGPYRKSNEPGMHDLINTLRSLHSDLDSLTSDVTATFGLLIMSVFVASFLILSIQIFALYKLLEGKTFDVYYFLYTVLWIVLHLWKMLLVLIANDAIIKERSKTSGLLNAIESINQETEISVNRFILQLMGQSRSPIVCGMIELDLMFLGTIVSALTTYVIFLIQFDLGSVTLSATTGNYTGSSAGVVIPTRMP</sequence>
<evidence type="ECO:0000256" key="3">
    <source>
        <dbReference type="ARBA" id="ARBA00022692"/>
    </source>
</evidence>
<comment type="caution">
    <text evidence="8">Lacks conserved residue(s) required for the propagation of feature annotation.</text>
</comment>
<dbReference type="EMBL" id="LR899009">
    <property type="protein sequence ID" value="CAD7078436.1"/>
    <property type="molecule type" value="Genomic_DNA"/>
</dbReference>
<evidence type="ECO:0000256" key="8">
    <source>
        <dbReference type="RuleBase" id="RU363108"/>
    </source>
</evidence>
<keyword evidence="2 8" id="KW-1003">Cell membrane</keyword>
<dbReference type="Pfam" id="PF08395">
    <property type="entry name" value="7tm_7"/>
    <property type="match status" value="1"/>
</dbReference>
<keyword evidence="4 8" id="KW-1133">Transmembrane helix</keyword>
<dbReference type="GO" id="GO:0043025">
    <property type="term" value="C:neuronal cell body"/>
    <property type="evidence" value="ECO:0007669"/>
    <property type="project" value="TreeGrafter"/>
</dbReference>
<evidence type="ECO:0000256" key="4">
    <source>
        <dbReference type="ARBA" id="ARBA00022989"/>
    </source>
</evidence>
<comment type="subcellular location">
    <subcellularLocation>
        <location evidence="1 8">Cell membrane</location>
        <topology evidence="1 8">Multi-pass membrane protein</topology>
    </subcellularLocation>
</comment>
<evidence type="ECO:0000256" key="7">
    <source>
        <dbReference type="ARBA" id="ARBA00023224"/>
    </source>
</evidence>
<feature type="transmembrane region" description="Helical" evidence="8">
    <location>
        <begin position="200"/>
        <end position="220"/>
    </location>
</feature>
<evidence type="ECO:0000256" key="6">
    <source>
        <dbReference type="ARBA" id="ARBA00023170"/>
    </source>
</evidence>
<dbReference type="OrthoDB" id="6478931at2759"/>
<name>A0A7R8YMQ3_HERIL</name>
<dbReference type="GO" id="GO:0030425">
    <property type="term" value="C:dendrite"/>
    <property type="evidence" value="ECO:0007669"/>
    <property type="project" value="TreeGrafter"/>
</dbReference>
<dbReference type="PANTHER" id="PTHR21143">
    <property type="entry name" value="INVERTEBRATE GUSTATORY RECEPTOR"/>
    <property type="match status" value="1"/>
</dbReference>
<dbReference type="AlphaFoldDB" id="A0A7R8YMQ3"/>
<accession>A0A7R8YMQ3</accession>
<reference evidence="9 10" key="1">
    <citation type="submission" date="2020-11" db="EMBL/GenBank/DDBJ databases">
        <authorList>
            <person name="Wallbank WR R."/>
            <person name="Pardo Diaz C."/>
            <person name="Kozak K."/>
            <person name="Martin S."/>
            <person name="Jiggins C."/>
            <person name="Moest M."/>
            <person name="Warren A I."/>
            <person name="Generalovic N T."/>
            <person name="Byers J.R.P. K."/>
            <person name="Montejo-Kovacevich G."/>
            <person name="Yen C E."/>
        </authorList>
    </citation>
    <scope>NUCLEOTIDE SEQUENCE [LARGE SCALE GENOMIC DNA]</scope>
</reference>
<comment type="similarity">
    <text evidence="8">Belongs to the insect chemoreceptor superfamily. Gustatory receptor (GR) family.</text>
</comment>
<gene>
    <name evidence="9" type="ORF">HERILL_LOCUS1704</name>
</gene>
<dbReference type="PANTHER" id="PTHR21143:SF134">
    <property type="entry name" value="GUSTATORY RECEPTOR"/>
    <property type="match status" value="1"/>
</dbReference>
<organism evidence="9 10">
    <name type="scientific">Hermetia illucens</name>
    <name type="common">Black soldier fly</name>
    <dbReference type="NCBI Taxonomy" id="343691"/>
    <lineage>
        <taxon>Eukaryota</taxon>
        <taxon>Metazoa</taxon>
        <taxon>Ecdysozoa</taxon>
        <taxon>Arthropoda</taxon>
        <taxon>Hexapoda</taxon>
        <taxon>Insecta</taxon>
        <taxon>Pterygota</taxon>
        <taxon>Neoptera</taxon>
        <taxon>Endopterygota</taxon>
        <taxon>Diptera</taxon>
        <taxon>Brachycera</taxon>
        <taxon>Stratiomyomorpha</taxon>
        <taxon>Stratiomyidae</taxon>
        <taxon>Hermetiinae</taxon>
        <taxon>Hermetia</taxon>
    </lineage>
</organism>
<dbReference type="InParanoid" id="A0A7R8YMQ3"/>
<keyword evidence="6 8" id="KW-0675">Receptor</keyword>
<feature type="transmembrane region" description="Helical" evidence="8">
    <location>
        <begin position="328"/>
        <end position="349"/>
    </location>
</feature>
<dbReference type="GO" id="GO:0005886">
    <property type="term" value="C:plasma membrane"/>
    <property type="evidence" value="ECO:0007669"/>
    <property type="project" value="UniProtKB-SubCell"/>
</dbReference>
<dbReference type="InterPro" id="IPR013604">
    <property type="entry name" value="7TM_chemorcpt"/>
</dbReference>
<protein>
    <recommendedName>
        <fullName evidence="8">Gustatory receptor</fullName>
    </recommendedName>
</protein>
<dbReference type="GO" id="GO:0007635">
    <property type="term" value="P:chemosensory behavior"/>
    <property type="evidence" value="ECO:0007669"/>
    <property type="project" value="TreeGrafter"/>
</dbReference>
<keyword evidence="7 8" id="KW-0807">Transducer</keyword>
<dbReference type="FunCoup" id="A0A7R8YMQ3">
    <property type="interactions" value="5"/>
</dbReference>
<keyword evidence="10" id="KW-1185">Reference proteome</keyword>
<dbReference type="Proteomes" id="UP000594454">
    <property type="component" value="Chromosome 1"/>
</dbReference>